<sequence>MTTIWADLLLSALLVGLVGFTVLLMFLPPVQTGKHAPNNIRGRHHLSEGSHSLATLLEQAGRPR</sequence>
<evidence type="ECO:0000313" key="2">
    <source>
        <dbReference type="Proteomes" id="UP000317039"/>
    </source>
</evidence>
<name>A0A516NPM5_9NOCA</name>
<dbReference type="KEGG" id="nod:FOH10_21125"/>
<dbReference type="EMBL" id="CP041695">
    <property type="protein sequence ID" value="QDP80839.1"/>
    <property type="molecule type" value="Genomic_DNA"/>
</dbReference>
<dbReference type="GeneID" id="80334865"/>
<dbReference type="AlphaFoldDB" id="A0A516NPM5"/>
<proteinExistence type="predicted"/>
<reference evidence="1 2" key="1">
    <citation type="submission" date="2019-07" db="EMBL/GenBank/DDBJ databases">
        <title>Complete Genome Sequence and Methylome Analysis of Nocardia otitidis-caviarum NEB252.</title>
        <authorList>
            <person name="Fomenkov A."/>
            <person name="Anton B.P."/>
            <person name="Vincze T."/>
            <person name="Roberts R.J."/>
        </authorList>
    </citation>
    <scope>NUCLEOTIDE SEQUENCE [LARGE SCALE GENOMIC DNA]</scope>
    <source>
        <strain evidence="1 2">NEB252</strain>
    </source>
</reference>
<protein>
    <submittedName>
        <fullName evidence="1">Uncharacterized protein</fullName>
    </submittedName>
</protein>
<organism evidence="1 2">
    <name type="scientific">Nocardia otitidiscaviarum</name>
    <dbReference type="NCBI Taxonomy" id="1823"/>
    <lineage>
        <taxon>Bacteria</taxon>
        <taxon>Bacillati</taxon>
        <taxon>Actinomycetota</taxon>
        <taxon>Actinomycetes</taxon>
        <taxon>Mycobacteriales</taxon>
        <taxon>Nocardiaceae</taxon>
        <taxon>Nocardia</taxon>
    </lineage>
</organism>
<dbReference type="Proteomes" id="UP000317039">
    <property type="component" value="Chromosome"/>
</dbReference>
<evidence type="ECO:0000313" key="1">
    <source>
        <dbReference type="EMBL" id="QDP80839.1"/>
    </source>
</evidence>
<accession>A0A516NPM5</accession>
<gene>
    <name evidence="1" type="ORF">FOH10_21125</name>
</gene>
<dbReference type="RefSeq" id="WP_143982047.1">
    <property type="nucleotide sequence ID" value="NZ_CP041695.1"/>
</dbReference>